<keyword evidence="2" id="KW-1185">Reference proteome</keyword>
<dbReference type="Proteomes" id="UP000014480">
    <property type="component" value="Unassembled WGS sequence"/>
</dbReference>
<protein>
    <submittedName>
        <fullName evidence="1">Uncharacterized protein</fullName>
    </submittedName>
</protein>
<organism evidence="1 2">
    <name type="scientific">Colletotrichum orbiculare (strain 104-T / ATCC 96160 / CBS 514.97 / LARS 414 / MAFF 240422)</name>
    <name type="common">Cucumber anthracnose fungus</name>
    <name type="synonym">Colletotrichum lagenarium</name>
    <dbReference type="NCBI Taxonomy" id="1213857"/>
    <lineage>
        <taxon>Eukaryota</taxon>
        <taxon>Fungi</taxon>
        <taxon>Dikarya</taxon>
        <taxon>Ascomycota</taxon>
        <taxon>Pezizomycotina</taxon>
        <taxon>Sordariomycetes</taxon>
        <taxon>Hypocreomycetidae</taxon>
        <taxon>Glomerellales</taxon>
        <taxon>Glomerellaceae</taxon>
        <taxon>Colletotrichum</taxon>
        <taxon>Colletotrichum orbiculare species complex</taxon>
    </lineage>
</organism>
<reference evidence="2" key="2">
    <citation type="journal article" date="2019" name="Mol. Plant Microbe Interact.">
        <title>Genome sequence resources for four phytopathogenic fungi from the Colletotrichum orbiculare species complex.</title>
        <authorList>
            <person name="Gan P."/>
            <person name="Tsushima A."/>
            <person name="Narusaka M."/>
            <person name="Narusaka Y."/>
            <person name="Takano Y."/>
            <person name="Kubo Y."/>
            <person name="Shirasu K."/>
        </authorList>
    </citation>
    <scope>GENOME REANNOTATION</scope>
    <source>
        <strain evidence="2">104-T / ATCC 96160 / CBS 514.97 / LARS 414 / MAFF 240422</strain>
    </source>
</reference>
<comment type="caution">
    <text evidence="1">The sequence shown here is derived from an EMBL/GenBank/DDBJ whole genome shotgun (WGS) entry which is preliminary data.</text>
</comment>
<evidence type="ECO:0000313" key="1">
    <source>
        <dbReference type="EMBL" id="TDZ24767.1"/>
    </source>
</evidence>
<gene>
    <name evidence="1" type="ORF">Cob_v002207</name>
</gene>
<reference evidence="2" key="1">
    <citation type="journal article" date="2013" name="New Phytol.">
        <title>Comparative genomic and transcriptomic analyses reveal the hemibiotrophic stage shift of Colletotrichum fungi.</title>
        <authorList>
            <person name="Gan P."/>
            <person name="Ikeda K."/>
            <person name="Irieda H."/>
            <person name="Narusaka M."/>
            <person name="O'Connell R.J."/>
            <person name="Narusaka Y."/>
            <person name="Takano Y."/>
            <person name="Kubo Y."/>
            <person name="Shirasu K."/>
        </authorList>
    </citation>
    <scope>NUCLEOTIDE SEQUENCE [LARGE SCALE GENOMIC DNA]</scope>
    <source>
        <strain evidence="2">104-T / ATCC 96160 / CBS 514.97 / LARS 414 / MAFF 240422</strain>
    </source>
</reference>
<proteinExistence type="predicted"/>
<dbReference type="AlphaFoldDB" id="A0A484G5A5"/>
<dbReference type="EMBL" id="AMCV02000004">
    <property type="protein sequence ID" value="TDZ24767.1"/>
    <property type="molecule type" value="Genomic_DNA"/>
</dbReference>
<sequence length="70" mass="8090">MSALSPRRGRRKAAKPWRRLRADKILELSLADFHTLTYFPRSSSFHSATLFCHDHPKRQSALSHVFLLTA</sequence>
<name>A0A484G5A5_COLOR</name>
<evidence type="ECO:0000313" key="2">
    <source>
        <dbReference type="Proteomes" id="UP000014480"/>
    </source>
</evidence>
<accession>A0A484G5A5</accession>